<accession>A0ABQ3E9P2</accession>
<proteinExistence type="predicted"/>
<gene>
    <name evidence="1" type="ORF">GCM10009038_32170</name>
</gene>
<protein>
    <submittedName>
        <fullName evidence="1">Uncharacterized protein</fullName>
    </submittedName>
</protein>
<evidence type="ECO:0000313" key="2">
    <source>
        <dbReference type="Proteomes" id="UP000646745"/>
    </source>
</evidence>
<keyword evidence="2" id="KW-1185">Reference proteome</keyword>
<reference evidence="2" key="1">
    <citation type="journal article" date="2019" name="Int. J. Syst. Evol. Microbiol.">
        <title>The Global Catalogue of Microorganisms (GCM) 10K type strain sequencing project: providing services to taxonomists for standard genome sequencing and annotation.</title>
        <authorList>
            <consortium name="The Broad Institute Genomics Platform"/>
            <consortium name="The Broad Institute Genome Sequencing Center for Infectious Disease"/>
            <person name="Wu L."/>
            <person name="Ma J."/>
        </authorList>
    </citation>
    <scope>NUCLEOTIDE SEQUENCE [LARGE SCALE GENOMIC DNA]</scope>
    <source>
        <strain evidence="2">KCTC 32998</strain>
    </source>
</reference>
<organism evidence="1 2">
    <name type="scientific">Salinicola rhizosphaerae</name>
    <dbReference type="NCBI Taxonomy" id="1443141"/>
    <lineage>
        <taxon>Bacteria</taxon>
        <taxon>Pseudomonadati</taxon>
        <taxon>Pseudomonadota</taxon>
        <taxon>Gammaproteobacteria</taxon>
        <taxon>Oceanospirillales</taxon>
        <taxon>Halomonadaceae</taxon>
        <taxon>Salinicola</taxon>
    </lineage>
</organism>
<comment type="caution">
    <text evidence="1">The sequence shown here is derived from an EMBL/GenBank/DDBJ whole genome shotgun (WGS) entry which is preliminary data.</text>
</comment>
<evidence type="ECO:0000313" key="1">
    <source>
        <dbReference type="EMBL" id="GHB30915.1"/>
    </source>
</evidence>
<sequence length="97" mass="10840">MRQQLTAELVIEPVTGLVAAKLADQAVSELVQIPDGIEHLVFHELVFVAQAILVNDAVIIYHDGIVETATQRQILRSKELQITHEAESPRSRNFLDE</sequence>
<dbReference type="Proteomes" id="UP000646745">
    <property type="component" value="Unassembled WGS sequence"/>
</dbReference>
<name>A0ABQ3E9P2_9GAMM</name>
<dbReference type="EMBL" id="BMZI01000007">
    <property type="protein sequence ID" value="GHB30915.1"/>
    <property type="molecule type" value="Genomic_DNA"/>
</dbReference>